<organism evidence="2 3">
    <name type="scientific">Kingella oralis ATCC 51147</name>
    <dbReference type="NCBI Taxonomy" id="629741"/>
    <lineage>
        <taxon>Bacteria</taxon>
        <taxon>Pseudomonadati</taxon>
        <taxon>Pseudomonadota</taxon>
        <taxon>Betaproteobacteria</taxon>
        <taxon>Neisseriales</taxon>
        <taxon>Neisseriaceae</taxon>
        <taxon>Kingella</taxon>
    </lineage>
</organism>
<name>C4GLG0_9NEIS</name>
<dbReference type="Proteomes" id="UP000003009">
    <property type="component" value="Unassembled WGS sequence"/>
</dbReference>
<dbReference type="EMBL" id="ACJW02000004">
    <property type="protein sequence ID" value="EEP67196.1"/>
    <property type="molecule type" value="Genomic_DNA"/>
</dbReference>
<accession>C4GLG0</accession>
<sequence>MERASRQPEKRKPSPSQYSIPFSFHKNPPTLLSFAKPANPISGCLLPPIPNTMPPIQSPQNPQLKHLAKILTATKHRREHRQAALEGAHLLAAYLDAGNTPQQVYIPEPKLRQPETATLAARLPENRITPVAPICCKKSAVWTTPTTSSASSPCPAPRRPPAKTASC</sequence>
<evidence type="ECO:0000256" key="1">
    <source>
        <dbReference type="SAM" id="MobiDB-lite"/>
    </source>
</evidence>
<dbReference type="HOGENOM" id="CLU_1592377_0_0_4"/>
<dbReference type="AlphaFoldDB" id="C4GLG0"/>
<feature type="compositionally biased region" description="Low complexity" evidence="1">
    <location>
        <begin position="143"/>
        <end position="153"/>
    </location>
</feature>
<gene>
    <name evidence="2" type="ORF">GCWU000324_02531</name>
</gene>
<proteinExistence type="predicted"/>
<feature type="compositionally biased region" description="Basic and acidic residues" evidence="1">
    <location>
        <begin position="1"/>
        <end position="12"/>
    </location>
</feature>
<evidence type="ECO:0000313" key="2">
    <source>
        <dbReference type="EMBL" id="EEP67196.1"/>
    </source>
</evidence>
<evidence type="ECO:0000313" key="3">
    <source>
        <dbReference type="Proteomes" id="UP000003009"/>
    </source>
</evidence>
<keyword evidence="3" id="KW-1185">Reference proteome</keyword>
<feature type="region of interest" description="Disordered" evidence="1">
    <location>
        <begin position="1"/>
        <end position="23"/>
    </location>
</feature>
<protein>
    <submittedName>
        <fullName evidence="2">Uncharacterized protein</fullName>
    </submittedName>
</protein>
<dbReference type="SUPFAM" id="SSF55315">
    <property type="entry name" value="L30e-like"/>
    <property type="match status" value="1"/>
</dbReference>
<reference evidence="2" key="1">
    <citation type="submission" date="2009-04" db="EMBL/GenBank/DDBJ databases">
        <authorList>
            <person name="Weinstock G."/>
            <person name="Sodergren E."/>
            <person name="Clifton S."/>
            <person name="Fulton L."/>
            <person name="Fulton B."/>
            <person name="Courtney L."/>
            <person name="Fronick C."/>
            <person name="Harrison M."/>
            <person name="Strong C."/>
            <person name="Farmer C."/>
            <person name="Delahaunty K."/>
            <person name="Markovic C."/>
            <person name="Hall O."/>
            <person name="Minx P."/>
            <person name="Tomlinson C."/>
            <person name="Mitreva M."/>
            <person name="Nelson J."/>
            <person name="Hou S."/>
            <person name="Wollam A."/>
            <person name="Pepin K.H."/>
            <person name="Johnson M."/>
            <person name="Bhonagiri V."/>
            <person name="Nash W.E."/>
            <person name="Warren W."/>
            <person name="Chinwalla A."/>
            <person name="Mardis E.R."/>
            <person name="Wilson R.K."/>
        </authorList>
    </citation>
    <scope>NUCLEOTIDE SEQUENCE [LARGE SCALE GENOMIC DNA]</scope>
    <source>
        <strain evidence="2">ATCC 51147</strain>
    </source>
</reference>
<feature type="region of interest" description="Disordered" evidence="1">
    <location>
        <begin position="143"/>
        <end position="167"/>
    </location>
</feature>
<dbReference type="STRING" id="629741.GCWU000324_02531"/>
<comment type="caution">
    <text evidence="2">The sequence shown here is derived from an EMBL/GenBank/DDBJ whole genome shotgun (WGS) entry which is preliminary data.</text>
</comment>
<dbReference type="InterPro" id="IPR029064">
    <property type="entry name" value="Ribosomal_eL30-like_sf"/>
</dbReference>
<dbReference type="Gene3D" id="3.30.1330.30">
    <property type="match status" value="1"/>
</dbReference>